<comment type="caution">
    <text evidence="2">The sequence shown here is derived from an EMBL/GenBank/DDBJ whole genome shotgun (WGS) entry which is preliminary data.</text>
</comment>
<dbReference type="Proteomes" id="UP001610657">
    <property type="component" value="Unassembled WGS sequence"/>
</dbReference>
<protein>
    <submittedName>
        <fullName evidence="2">Uncharacterized protein</fullName>
    </submittedName>
</protein>
<feature type="region of interest" description="Disordered" evidence="1">
    <location>
        <begin position="61"/>
        <end position="88"/>
    </location>
</feature>
<feature type="non-terminal residue" evidence="2">
    <location>
        <position position="88"/>
    </location>
</feature>
<evidence type="ECO:0000256" key="1">
    <source>
        <dbReference type="SAM" id="MobiDB-lite"/>
    </source>
</evidence>
<dbReference type="RefSeq" id="WP_395577829.1">
    <property type="nucleotide sequence ID" value="NZ_JAVCQK010000318.1"/>
</dbReference>
<evidence type="ECO:0000313" key="2">
    <source>
        <dbReference type="EMBL" id="MFH7519067.1"/>
    </source>
</evidence>
<accession>A0ABW7NW01</accession>
<feature type="non-terminal residue" evidence="2">
    <location>
        <position position="1"/>
    </location>
</feature>
<feature type="compositionally biased region" description="Low complexity" evidence="1">
    <location>
        <begin position="61"/>
        <end position="72"/>
    </location>
</feature>
<organism evidence="2 3">
    <name type="scientific">Pseudomonas syringae pv. tagetis</name>
    <dbReference type="NCBI Taxonomy" id="129140"/>
    <lineage>
        <taxon>Bacteria</taxon>
        <taxon>Pseudomonadati</taxon>
        <taxon>Pseudomonadota</taxon>
        <taxon>Gammaproteobacteria</taxon>
        <taxon>Pseudomonadales</taxon>
        <taxon>Pseudomonadaceae</taxon>
        <taxon>Pseudomonas</taxon>
    </lineage>
</organism>
<name>A0ABW7NW01_9PSED</name>
<keyword evidence="3" id="KW-1185">Reference proteome</keyword>
<gene>
    <name evidence="2" type="ORF">RA271_28500</name>
</gene>
<reference evidence="2 3" key="1">
    <citation type="submission" date="2023-08" db="EMBL/GenBank/DDBJ databases">
        <title>Genomic and mutational analysis of Pseudomonas syringae pv. tagetis EB037 pathogenicity on sunflower.</title>
        <authorList>
            <person name="Maul J.E."/>
        </authorList>
    </citation>
    <scope>NUCLEOTIDE SEQUENCE [LARGE SCALE GENOMIC DNA]</scope>
    <source>
        <strain evidence="2 3">EB037_T1</strain>
    </source>
</reference>
<evidence type="ECO:0000313" key="3">
    <source>
        <dbReference type="Proteomes" id="UP001610657"/>
    </source>
</evidence>
<proteinExistence type="predicted"/>
<sequence length="88" mass="10170">RLWDAYRQAHEDLTQSKLRDWCGRHFLGFLRMREWRELHRQLRLLCEELGWKEEASEASMAPLLAGSSAPAPARDDAAAVKATRGQLH</sequence>
<dbReference type="EMBL" id="JAVCQK010000318">
    <property type="protein sequence ID" value="MFH7519067.1"/>
    <property type="molecule type" value="Genomic_DNA"/>
</dbReference>